<reference evidence="6 7" key="1">
    <citation type="journal article" date="2014" name="Syst. Appl. Microbiol.">
        <title>Genomic insights into the taxonomic status of the three subspecies of Bacillus subtilis.</title>
        <authorList>
            <person name="Yi H."/>
            <person name="Chun J."/>
            <person name="Cha C.J."/>
        </authorList>
    </citation>
    <scope>NUCLEOTIDE SEQUENCE [LARGE SCALE GENOMIC DNA]</scope>
    <source>
        <strain evidence="6 7">KCTC 13429</strain>
    </source>
</reference>
<dbReference type="InterPro" id="IPR036735">
    <property type="entry name" value="NGN_dom_sf"/>
</dbReference>
<evidence type="ECO:0000259" key="5">
    <source>
        <dbReference type="SMART" id="SM00738"/>
    </source>
</evidence>
<dbReference type="Pfam" id="PF00467">
    <property type="entry name" value="KOW"/>
    <property type="match status" value="1"/>
</dbReference>
<evidence type="ECO:0000313" key="6">
    <source>
        <dbReference type="EMBL" id="ELS61221.1"/>
    </source>
</evidence>
<dbReference type="InterPro" id="IPR001062">
    <property type="entry name" value="Transcrpt_antiterm_NusG"/>
</dbReference>
<organism evidence="6 7">
    <name type="scientific">Bacillus inaquosorum KCTC 13429</name>
    <dbReference type="NCBI Taxonomy" id="1236548"/>
    <lineage>
        <taxon>Bacteria</taxon>
        <taxon>Bacillati</taxon>
        <taxon>Bacillota</taxon>
        <taxon>Bacilli</taxon>
        <taxon>Bacillales</taxon>
        <taxon>Bacillaceae</taxon>
        <taxon>Bacillus</taxon>
    </lineage>
</organism>
<keyword evidence="3 4" id="KW-0804">Transcription</keyword>
<dbReference type="InterPro" id="IPR047663">
    <property type="entry name" value="Transcription_antiterm_LoaP"/>
</dbReference>
<dbReference type="EMBL" id="AMXN01000004">
    <property type="protein sequence ID" value="ELS61221.1"/>
    <property type="molecule type" value="Genomic_DNA"/>
</dbReference>
<proteinExistence type="inferred from homology"/>
<dbReference type="InterPro" id="IPR005824">
    <property type="entry name" value="KOW"/>
</dbReference>
<evidence type="ECO:0000256" key="1">
    <source>
        <dbReference type="ARBA" id="ARBA00022814"/>
    </source>
</evidence>
<dbReference type="Pfam" id="PF02357">
    <property type="entry name" value="NusG"/>
    <property type="match status" value="1"/>
</dbReference>
<dbReference type="SUPFAM" id="SSF82679">
    <property type="entry name" value="N-utilization substance G protein NusG, N-terminal domain"/>
    <property type="match status" value="1"/>
</dbReference>
<feature type="domain" description="NusG-like N-terminal" evidence="5">
    <location>
        <begin position="1"/>
        <end position="111"/>
    </location>
</feature>
<dbReference type="RefSeq" id="WP_003239543.1">
    <property type="nucleotide sequence ID" value="NZ_AMXN01000004.1"/>
</dbReference>
<dbReference type="InterPro" id="IPR008991">
    <property type="entry name" value="Translation_prot_SH3-like_sf"/>
</dbReference>
<dbReference type="CDD" id="cd08000">
    <property type="entry name" value="NGN"/>
    <property type="match status" value="1"/>
</dbReference>
<sequence length="180" mass="21070">MNWYAIFVESGKEEIVQKYLSMYFDADTLYSMVPRRVVPERRKGKIYHVMKTLFPGYVLIKTRMNGNMLHKMRSIPDFYRFVNNGSCYTKEAGEYYCQIREEEMSVLFKLIEKGDIISYSKIKIEESKVYVVSGPLHGLEGTIKKIDKRKKRAKVQLNLLGKEQTVELGIELSVNDSVRF</sequence>
<dbReference type="GO" id="GO:0006353">
    <property type="term" value="P:DNA-templated transcription termination"/>
    <property type="evidence" value="ECO:0007669"/>
    <property type="project" value="UniProtKB-KW"/>
</dbReference>
<comment type="caution">
    <text evidence="6">The sequence shown here is derived from an EMBL/GenBank/DDBJ whole genome shotgun (WGS) entry which is preliminary data.</text>
</comment>
<protein>
    <recommendedName>
        <fullName evidence="4">Transcription termination/antitermination protein NusG</fullName>
    </recommendedName>
</protein>
<dbReference type="SUPFAM" id="SSF50104">
    <property type="entry name" value="Translation proteins SH3-like domain"/>
    <property type="match status" value="1"/>
</dbReference>
<dbReference type="GO" id="GO:0006354">
    <property type="term" value="P:DNA-templated transcription elongation"/>
    <property type="evidence" value="ECO:0007669"/>
    <property type="project" value="InterPro"/>
</dbReference>
<comment type="function">
    <text evidence="4">Participates in transcription elongation, termination and antitermination.</text>
</comment>
<evidence type="ECO:0000256" key="2">
    <source>
        <dbReference type="ARBA" id="ARBA00023015"/>
    </source>
</evidence>
<evidence type="ECO:0000256" key="3">
    <source>
        <dbReference type="ARBA" id="ARBA00023163"/>
    </source>
</evidence>
<comment type="similarity">
    <text evidence="4">Belongs to the NusG family.</text>
</comment>
<dbReference type="GO" id="GO:0031564">
    <property type="term" value="P:transcription antitermination"/>
    <property type="evidence" value="ECO:0007669"/>
    <property type="project" value="UniProtKB-KW"/>
</dbReference>
<keyword evidence="1 4" id="KW-0889">Transcription antitermination</keyword>
<dbReference type="PRINTS" id="PR00338">
    <property type="entry name" value="NUSGTNSCPFCT"/>
</dbReference>
<dbReference type="Proteomes" id="UP000011182">
    <property type="component" value="Unassembled WGS sequence"/>
</dbReference>
<dbReference type="NCBIfam" id="NF033641">
    <property type="entry name" value="antiterm_LoaP"/>
    <property type="match status" value="1"/>
</dbReference>
<dbReference type="InterPro" id="IPR014722">
    <property type="entry name" value="Rib_uL2_dom2"/>
</dbReference>
<accession>A0A9W5LID0</accession>
<keyword evidence="4" id="KW-0806">Transcription termination</keyword>
<dbReference type="InterPro" id="IPR006645">
    <property type="entry name" value="NGN-like_dom"/>
</dbReference>
<name>A0A9W5LID0_9BACI</name>
<dbReference type="Gene3D" id="3.30.70.940">
    <property type="entry name" value="NusG, N-terminal domain"/>
    <property type="match status" value="1"/>
</dbReference>
<keyword evidence="7" id="KW-1185">Reference proteome</keyword>
<dbReference type="GO" id="GO:0032784">
    <property type="term" value="P:regulation of DNA-templated transcription elongation"/>
    <property type="evidence" value="ECO:0007669"/>
    <property type="project" value="InterPro"/>
</dbReference>
<keyword evidence="2 4" id="KW-0805">Transcription regulation</keyword>
<evidence type="ECO:0000256" key="4">
    <source>
        <dbReference type="RuleBase" id="RU000538"/>
    </source>
</evidence>
<evidence type="ECO:0000313" key="7">
    <source>
        <dbReference type="Proteomes" id="UP000011182"/>
    </source>
</evidence>
<dbReference type="InterPro" id="IPR043425">
    <property type="entry name" value="NusG-like"/>
</dbReference>
<dbReference type="AlphaFoldDB" id="A0A9W5LID0"/>
<dbReference type="PANTHER" id="PTHR30265">
    <property type="entry name" value="RHO-INTERACTING TRANSCRIPTION TERMINATION FACTOR NUSG"/>
    <property type="match status" value="1"/>
</dbReference>
<dbReference type="SMART" id="SM00738">
    <property type="entry name" value="NGN"/>
    <property type="match status" value="1"/>
</dbReference>
<dbReference type="PANTHER" id="PTHR30265:SF4">
    <property type="entry name" value="KOW MOTIF FAMILY PROTEIN, EXPRESSED"/>
    <property type="match status" value="1"/>
</dbReference>
<gene>
    <name evidence="6" type="ORF">BSI_26830</name>
</gene>
<dbReference type="Gene3D" id="2.30.30.30">
    <property type="match status" value="1"/>
</dbReference>